<evidence type="ECO:0000256" key="1">
    <source>
        <dbReference type="SAM" id="SignalP"/>
    </source>
</evidence>
<dbReference type="SUPFAM" id="SSF48208">
    <property type="entry name" value="Six-hairpin glycosidases"/>
    <property type="match status" value="1"/>
</dbReference>
<dbReference type="Pfam" id="PF22124">
    <property type="entry name" value="Glyco_hydro_95_cat"/>
    <property type="match status" value="1"/>
</dbReference>
<dbReference type="Gene3D" id="1.50.10.10">
    <property type="match status" value="1"/>
</dbReference>
<feature type="chain" id="PRO_5016727285" evidence="1">
    <location>
        <begin position="19"/>
        <end position="498"/>
    </location>
</feature>
<evidence type="ECO:0000313" key="5">
    <source>
        <dbReference type="Proteomes" id="UP000251714"/>
    </source>
</evidence>
<dbReference type="InterPro" id="IPR027414">
    <property type="entry name" value="GH95_N_dom"/>
</dbReference>
<name>A0A365MXJ1_GIBIN</name>
<keyword evidence="1" id="KW-0732">Signal</keyword>
<evidence type="ECO:0000259" key="2">
    <source>
        <dbReference type="Pfam" id="PF14498"/>
    </source>
</evidence>
<dbReference type="AlphaFoldDB" id="A0A365MXJ1"/>
<dbReference type="GO" id="GO:0004560">
    <property type="term" value="F:alpha-L-fucosidase activity"/>
    <property type="evidence" value="ECO:0007669"/>
    <property type="project" value="TreeGrafter"/>
</dbReference>
<evidence type="ECO:0000313" key="4">
    <source>
        <dbReference type="EMBL" id="RBA13264.1"/>
    </source>
</evidence>
<organism evidence="4 5">
    <name type="scientific">Gibberella intermedia</name>
    <name type="common">Bulb rot disease fungus</name>
    <name type="synonym">Fusarium proliferatum</name>
    <dbReference type="NCBI Taxonomy" id="948311"/>
    <lineage>
        <taxon>Eukaryota</taxon>
        <taxon>Fungi</taxon>
        <taxon>Dikarya</taxon>
        <taxon>Ascomycota</taxon>
        <taxon>Pezizomycotina</taxon>
        <taxon>Sordariomycetes</taxon>
        <taxon>Hypocreomycetidae</taxon>
        <taxon>Hypocreales</taxon>
        <taxon>Nectriaceae</taxon>
        <taxon>Fusarium</taxon>
        <taxon>Fusarium fujikuroi species complex</taxon>
    </lineage>
</organism>
<dbReference type="PANTHER" id="PTHR31084:SF0">
    <property type="entry name" value="ALPHA-L-FUCOSIDASE 2"/>
    <property type="match status" value="1"/>
</dbReference>
<feature type="domain" description="Glycosyl hydrolase family 95 N-terminal" evidence="2">
    <location>
        <begin position="28"/>
        <end position="140"/>
    </location>
</feature>
<protein>
    <submittedName>
        <fullName evidence="4">Uncharacterized protein</fullName>
    </submittedName>
</protein>
<dbReference type="Pfam" id="PF14498">
    <property type="entry name" value="Glyco_hyd_65N_2"/>
    <property type="match status" value="1"/>
</dbReference>
<comment type="caution">
    <text evidence="4">The sequence shown here is derived from an EMBL/GenBank/DDBJ whole genome shotgun (WGS) entry which is preliminary data.</text>
</comment>
<dbReference type="GO" id="GO:0005975">
    <property type="term" value="P:carbohydrate metabolic process"/>
    <property type="evidence" value="ECO:0007669"/>
    <property type="project" value="InterPro"/>
</dbReference>
<accession>A0A365MXJ1</accession>
<evidence type="ECO:0000259" key="3">
    <source>
        <dbReference type="Pfam" id="PF22124"/>
    </source>
</evidence>
<dbReference type="EMBL" id="PKMI01000030">
    <property type="protein sequence ID" value="RBA13264.1"/>
    <property type="molecule type" value="Genomic_DNA"/>
</dbReference>
<reference evidence="4 5" key="1">
    <citation type="submission" date="2017-12" db="EMBL/GenBank/DDBJ databases">
        <title>Genome sequence of the mycotoxigenic crop pathogen Fusarium proliferatum, strain ITEM 2341 from Date Palm.</title>
        <authorList>
            <person name="Almiman B.F."/>
            <person name="Shittu T.A."/>
            <person name="Muthumeenakshi S."/>
            <person name="Baroncelli R."/>
            <person name="Sreenivasaprasada S."/>
        </authorList>
    </citation>
    <scope>NUCLEOTIDE SEQUENCE [LARGE SCALE GENOMIC DNA]</scope>
    <source>
        <strain evidence="4 5">ITEM 2341</strain>
    </source>
</reference>
<gene>
    <name evidence="4" type="ORF">FPRO05_13691</name>
</gene>
<dbReference type="InterPro" id="IPR054363">
    <property type="entry name" value="GH95_cat"/>
</dbReference>
<dbReference type="PANTHER" id="PTHR31084">
    <property type="entry name" value="ALPHA-L-FUCOSIDASE 2"/>
    <property type="match status" value="1"/>
</dbReference>
<feature type="signal peptide" evidence="1">
    <location>
        <begin position="1"/>
        <end position="18"/>
    </location>
</feature>
<dbReference type="InterPro" id="IPR012341">
    <property type="entry name" value="6hp_glycosidase-like_sf"/>
</dbReference>
<feature type="domain" description="Glycosyl hydrolase family 95 catalytic" evidence="3">
    <location>
        <begin position="163"/>
        <end position="496"/>
    </location>
</feature>
<sequence length="498" mass="55280">MHIFFFYVFMALATSVKALKDNYSGSRHLCYDINGVTYTREVVANFPLGVIAARFTASKDGALNIGVSLERDRGVISNLAKGEANNIMMDVGGSGADAIPFTAGLRVVSNDGTIKADGSSLNITKASSVDLFLDVETSFQWKFESDWKAGLVNKLDQAVKRGFESLKTEATSDHQSLMEGVALDLGSNKGTSRQPTDKRVRVYASQPNDDPEFITLSFQFGRHLLISASRNTGGSGLGVPANLQGIWNDMYNPPWGSKFTVNINTEMNYWLAETTDLTETLRPLWGHMYRSRDKGSEVATKMYGCPGYVSHHNLDLWGDSAPHDSATADSIWPSSNLWLSQHMMEHYRFTGDKTFLREKAWPLFKDIAAFFDYYLFEFDGKWTSGPSTSSGNALIIPKDGSKAGSNESFDIFITMDNSLPREFFSNVIEAAGILGIDLSTDKVLSKVKDYRDDLRPTEIGARGQIQESRQDYTEAELGHRHYSHLVDLFPAKAMSPLF</sequence>
<dbReference type="Proteomes" id="UP000251714">
    <property type="component" value="Unassembled WGS sequence"/>
</dbReference>
<proteinExistence type="predicted"/>
<dbReference type="InterPro" id="IPR008928">
    <property type="entry name" value="6-hairpin_glycosidase_sf"/>
</dbReference>